<evidence type="ECO:0000313" key="2">
    <source>
        <dbReference type="EMBL" id="KAF4634749.1"/>
    </source>
</evidence>
<evidence type="ECO:0000313" key="3">
    <source>
        <dbReference type="Proteomes" id="UP000566819"/>
    </source>
</evidence>
<evidence type="ECO:0000256" key="1">
    <source>
        <dbReference type="SAM" id="MobiDB-lite"/>
    </source>
</evidence>
<proteinExistence type="predicted"/>
<keyword evidence="3" id="KW-1185">Reference proteome</keyword>
<name>A0A8H4RTL4_9HELO</name>
<dbReference type="Proteomes" id="UP000566819">
    <property type="component" value="Unassembled WGS sequence"/>
</dbReference>
<organism evidence="2 3">
    <name type="scientific">Cudoniella acicularis</name>
    <dbReference type="NCBI Taxonomy" id="354080"/>
    <lineage>
        <taxon>Eukaryota</taxon>
        <taxon>Fungi</taxon>
        <taxon>Dikarya</taxon>
        <taxon>Ascomycota</taxon>
        <taxon>Pezizomycotina</taxon>
        <taxon>Leotiomycetes</taxon>
        <taxon>Helotiales</taxon>
        <taxon>Tricladiaceae</taxon>
        <taxon>Cudoniella</taxon>
    </lineage>
</organism>
<reference evidence="2 3" key="1">
    <citation type="submission" date="2020-03" db="EMBL/GenBank/DDBJ databases">
        <title>Draft Genome Sequence of Cudoniella acicularis.</title>
        <authorList>
            <person name="Buettner E."/>
            <person name="Kellner H."/>
        </authorList>
    </citation>
    <scope>NUCLEOTIDE SEQUENCE [LARGE SCALE GENOMIC DNA]</scope>
    <source>
        <strain evidence="2 3">DSM 108380</strain>
    </source>
</reference>
<comment type="caution">
    <text evidence="2">The sequence shown here is derived from an EMBL/GenBank/DDBJ whole genome shotgun (WGS) entry which is preliminary data.</text>
</comment>
<accession>A0A8H4RTL4</accession>
<dbReference type="EMBL" id="JAAMPI010000162">
    <property type="protein sequence ID" value="KAF4634749.1"/>
    <property type="molecule type" value="Genomic_DNA"/>
</dbReference>
<dbReference type="AlphaFoldDB" id="A0A8H4RTL4"/>
<protein>
    <submittedName>
        <fullName evidence="2">Uncharacterized protein</fullName>
    </submittedName>
</protein>
<sequence>MMASTYAVDPPDSKCGKAASQTSELHTPETAVDLDPEATYVFNKTHFQVHIHEPLHILAWLLALSQQGVPVIHSPTFTMHDASSSPTGPASTRCPNQPLQSLLPVLQSASGGFSLARSLAKGIPILRMLPPLPHDEIPQMQRLLCSSDITEKTKTIGVDYLEAQLPFSVCLSRECILSKYLIEYKVEHGVRTSAKI</sequence>
<gene>
    <name evidence="2" type="ORF">G7Y89_g3353</name>
</gene>
<feature type="region of interest" description="Disordered" evidence="1">
    <location>
        <begin position="1"/>
        <end position="28"/>
    </location>
</feature>